<evidence type="ECO:0000313" key="3">
    <source>
        <dbReference type="Proteomes" id="UP000093482"/>
    </source>
</evidence>
<evidence type="ECO:0000259" key="1">
    <source>
        <dbReference type="Pfam" id="PF00149"/>
    </source>
</evidence>
<evidence type="ECO:0000313" key="2">
    <source>
        <dbReference type="EMBL" id="OCS85095.1"/>
    </source>
</evidence>
<dbReference type="InterPro" id="IPR050126">
    <property type="entry name" value="Ap4A_hydrolase"/>
</dbReference>
<dbReference type="RefSeq" id="WP_066466409.1">
    <property type="nucleotide sequence ID" value="NZ_MATO01000069.1"/>
</dbReference>
<protein>
    <recommendedName>
        <fullName evidence="1">Calcineurin-like phosphoesterase domain-containing protein</fullName>
    </recommendedName>
</protein>
<sequence length="223" mass="25420">MKRHLAISDIHGQYDELCVLLELANYDAKKDQLVLLGDYIDRGPKSRDVIELVMQLQRDGAIVLSGNHEAIMHAAYTYDYPDLWEHWIGRCRGDATVASYGLSTAPTKQKNAEIERLLRWIPTLPLYYAINDLIFVHAGITEHEPLYAMSKRTLLWSRDAFFKHYAGDKLVIFGHTTTPRLHDDPYNSDVYFGHNRIIGIDGGSSLGGQLHCLEYPSLRVYSV</sequence>
<dbReference type="Gene3D" id="3.60.21.10">
    <property type="match status" value="1"/>
</dbReference>
<feature type="domain" description="Calcineurin-like phosphoesterase" evidence="1">
    <location>
        <begin position="5"/>
        <end position="189"/>
    </location>
</feature>
<dbReference type="PANTHER" id="PTHR42850:SF4">
    <property type="entry name" value="ZINC-DEPENDENT ENDOPOLYPHOSPHATASE"/>
    <property type="match status" value="1"/>
</dbReference>
<gene>
    <name evidence="2" type="ORF">A6K76_15385</name>
</gene>
<dbReference type="EMBL" id="MATO01000069">
    <property type="protein sequence ID" value="OCS85095.1"/>
    <property type="molecule type" value="Genomic_DNA"/>
</dbReference>
<dbReference type="GO" id="GO:0110154">
    <property type="term" value="P:RNA decapping"/>
    <property type="evidence" value="ECO:0007669"/>
    <property type="project" value="TreeGrafter"/>
</dbReference>
<dbReference type="GO" id="GO:0008803">
    <property type="term" value="F:bis(5'-nucleosyl)-tetraphosphatase (symmetrical) activity"/>
    <property type="evidence" value="ECO:0007669"/>
    <property type="project" value="TreeGrafter"/>
</dbReference>
<dbReference type="CDD" id="cd00144">
    <property type="entry name" value="MPP_PPP_family"/>
    <property type="match status" value="1"/>
</dbReference>
<dbReference type="SUPFAM" id="SSF56300">
    <property type="entry name" value="Metallo-dependent phosphatases"/>
    <property type="match status" value="1"/>
</dbReference>
<keyword evidence="3" id="KW-1185">Reference proteome</keyword>
<name>A0A1C0YD75_9BACL</name>
<proteinExistence type="predicted"/>
<dbReference type="PANTHER" id="PTHR42850">
    <property type="entry name" value="METALLOPHOSPHOESTERASE"/>
    <property type="match status" value="1"/>
</dbReference>
<dbReference type="Pfam" id="PF00149">
    <property type="entry name" value="Metallophos"/>
    <property type="match status" value="1"/>
</dbReference>
<reference evidence="2 3" key="1">
    <citation type="submission" date="2016-07" db="EMBL/GenBank/DDBJ databases">
        <title>Caryophanon latum genome sequencing.</title>
        <authorList>
            <person name="Verma A."/>
            <person name="Pal Y."/>
            <person name="Krishnamurthi S."/>
        </authorList>
    </citation>
    <scope>NUCLEOTIDE SEQUENCE [LARGE SCALE GENOMIC DNA]</scope>
    <source>
        <strain evidence="2 3">DSM 14151</strain>
    </source>
</reference>
<dbReference type="GO" id="GO:0016791">
    <property type="term" value="F:phosphatase activity"/>
    <property type="evidence" value="ECO:0007669"/>
    <property type="project" value="TreeGrafter"/>
</dbReference>
<dbReference type="InterPro" id="IPR004843">
    <property type="entry name" value="Calcineurin-like_PHP"/>
</dbReference>
<accession>A0A1C0YD75</accession>
<comment type="caution">
    <text evidence="2">The sequence shown here is derived from an EMBL/GenBank/DDBJ whole genome shotgun (WGS) entry which is preliminary data.</text>
</comment>
<dbReference type="InterPro" id="IPR006186">
    <property type="entry name" value="Ser/Thr-sp_prot-phosphatase"/>
</dbReference>
<dbReference type="Proteomes" id="UP000093482">
    <property type="component" value="Unassembled WGS sequence"/>
</dbReference>
<dbReference type="AlphaFoldDB" id="A0A1C0YD75"/>
<dbReference type="OrthoDB" id="384253at2"/>
<dbReference type="GO" id="GO:0005737">
    <property type="term" value="C:cytoplasm"/>
    <property type="evidence" value="ECO:0007669"/>
    <property type="project" value="TreeGrafter"/>
</dbReference>
<dbReference type="PRINTS" id="PR00114">
    <property type="entry name" value="STPHPHTASE"/>
</dbReference>
<organism evidence="2 3">
    <name type="scientific">Caryophanon latum</name>
    <dbReference type="NCBI Taxonomy" id="33977"/>
    <lineage>
        <taxon>Bacteria</taxon>
        <taxon>Bacillati</taxon>
        <taxon>Bacillota</taxon>
        <taxon>Bacilli</taxon>
        <taxon>Bacillales</taxon>
        <taxon>Caryophanaceae</taxon>
        <taxon>Caryophanon</taxon>
    </lineage>
</organism>
<dbReference type="InterPro" id="IPR029052">
    <property type="entry name" value="Metallo-depent_PP-like"/>
</dbReference>